<dbReference type="SMART" id="SM00233">
    <property type="entry name" value="PH"/>
    <property type="match status" value="1"/>
</dbReference>
<dbReference type="SUPFAM" id="SSF50729">
    <property type="entry name" value="PH domain-like"/>
    <property type="match status" value="1"/>
</dbReference>
<dbReference type="Gene3D" id="2.30.29.30">
    <property type="entry name" value="Pleckstrin-homology domain (PH domain)/Phosphotyrosine-binding domain (PTB)"/>
    <property type="match status" value="1"/>
</dbReference>
<accession>A0ABM1SS85</accession>
<name>A0ABM1SS85_LIMPO</name>
<dbReference type="SMART" id="SM00325">
    <property type="entry name" value="RhoGEF"/>
    <property type="match status" value="1"/>
</dbReference>
<dbReference type="CDD" id="cd00160">
    <property type="entry name" value="RhoGEF"/>
    <property type="match status" value="1"/>
</dbReference>
<dbReference type="GeneID" id="106463042"/>
<dbReference type="Pfam" id="PF22697">
    <property type="entry name" value="SOS1_NGEF_PH"/>
    <property type="match status" value="1"/>
</dbReference>
<proteinExistence type="predicted"/>
<dbReference type="Proteomes" id="UP000694941">
    <property type="component" value="Unplaced"/>
</dbReference>
<gene>
    <name evidence="5" type="primary">LOC106463042</name>
</gene>
<dbReference type="InterPro" id="IPR035899">
    <property type="entry name" value="DBL_dom_sf"/>
</dbReference>
<feature type="compositionally biased region" description="Low complexity" evidence="1">
    <location>
        <begin position="1390"/>
        <end position="1403"/>
    </location>
</feature>
<evidence type="ECO:0000313" key="5">
    <source>
        <dbReference type="RefSeq" id="XP_022246491.1"/>
    </source>
</evidence>
<feature type="compositionally biased region" description="Polar residues" evidence="1">
    <location>
        <begin position="1437"/>
        <end position="1451"/>
    </location>
</feature>
<dbReference type="PROSITE" id="PS50010">
    <property type="entry name" value="DH_2"/>
    <property type="match status" value="1"/>
</dbReference>
<feature type="region of interest" description="Disordered" evidence="1">
    <location>
        <begin position="743"/>
        <end position="775"/>
    </location>
</feature>
<evidence type="ECO:0000313" key="4">
    <source>
        <dbReference type="Proteomes" id="UP000694941"/>
    </source>
</evidence>
<feature type="domain" description="DH" evidence="3">
    <location>
        <begin position="1022"/>
        <end position="1198"/>
    </location>
</feature>
<sequence>MDWLPDIAGTTTPAIGVLSSSESDEHLPILLQHLLVAIERGIERIEWEGVRKLKICNHVCSGSSLHLPSNHSVDTKDISVQTSLLNLTSQNSNSDDKTRMKGDKTETEFQSTLTSDIIENHCNNYQDFDCRGNCAKSSQTVQSNQCCLDIISSEDNMLPSTCTSKSDEYERQCLNICQKEENQKFSSDPSQTVENQEYCSNLSQNVDNNTGEEQNDSNILVLNNSETDSLVVKPTSVADCLFKLTKSPSVKETTKLISSSTCKDKDLDDGYHDNALSHPTCISQVDPDLLHSGIAFLPGSRDVSGRSIVVVFCSIFRELQKVTATELARLLIYFHSVPRKEVVALGFCIVIDGQQSQASDWTILDETFCLFEANIPNAINNIVVYTELQPEDVPLFPVSGFKFEAVTAIEKLRTFVKRDQLLPQHSGYYRYDHQEWISFRMFLEPFITGCQLSGRHLVSIMQELRGSKLPTTAMLTSQIIEQQKRLINQAFQDEHLRHLVDEGDTVLKELESYGSKTHCNPDYRDCLTKGSSLHSELKKATAKLAKLADRRLKKLEQFLQMKTFEEEAHQRQLEKGNDLLEEAVTLKPKVSEEFAGLQEDKGQSGVQELASSLKEGLNTFTERLEDTRERLEDTAKCYSLLDRSYEWALEAMKFVSKMKVNQPTSPGLVTLLKNVQEYLEDHPPITHETFQEMLKLATKLENKNLFDQCKIAQTRCQETMDLIQTRRADLLKTKQQQELETLQQQQELSDSDAEQSNQTKFQQQNWTPQGTSTCSGSFTTSSGFYRRRSIATSTPQSYGCPVGSYTSFPSSYHPVSGLKDTHVVDDKEEHILNQGLITEDLTTQGPVASISRSKLEARSSSLQKEIQPLGIFKSYSGSSLFGLKDKIIGTIVAGAASIQGSSKEGPSHHRPLRKLMKRCQTWQLHEDSLQRATLEVREQNEKFSIHQASVQSNQLEVSVSSCGIKTDEPIGPSNTNRCPVGHTLSDPGNIPVPVNSHLLARTTSLDHSKLKDFEQQKKGNKLLLHIMREMIQTEKDYVKSLEFIIENYLPELLREDIPQALRGQRNVIFGNIEKIYEFHNHYFLSQLEQCENSPFLVGQCFLAYESQFYLYALYNKNKPKSESLLVEYGNAFFKKKQLELGDKMDLASYLLKPVQRMGKYALLLKQLLKECPQHEPEHEDLKAAEEMVRFQLRHGNDLLAMDALRECDVNLKEQGRLLRQDEFLVWQGRSRKSLRHIFLFEDLVLFSKARRDPHRKGQEIYQYKLSFKTTDIGMTEEVGDSPTKFEVWFRKRKLSDTFVLQAPSPEVKQAWILEISKLLWKQALKNREMRLAEMSSMGIGSKPCLDIKPNEDQISDRAINFQSLGRALRFRNSFTGSSFDQSRNNKRPCSTISVSSSSSSGSSNTSFLHYGSLNLGFEPGDSPFSAGYRSVTQQSQCSTESGFSTDPSLASDSCGESERPRHKKAERSDSLMSNDSVVTHFPISEHPSAEDQLQEETETTSM</sequence>
<evidence type="ECO:0000259" key="2">
    <source>
        <dbReference type="PROSITE" id="PS50003"/>
    </source>
</evidence>
<dbReference type="InterPro" id="IPR000219">
    <property type="entry name" value="DH_dom"/>
</dbReference>
<keyword evidence="4" id="KW-1185">Reference proteome</keyword>
<evidence type="ECO:0000259" key="3">
    <source>
        <dbReference type="PROSITE" id="PS50010"/>
    </source>
</evidence>
<organism evidence="4 5">
    <name type="scientific">Limulus polyphemus</name>
    <name type="common">Atlantic horseshoe crab</name>
    <dbReference type="NCBI Taxonomy" id="6850"/>
    <lineage>
        <taxon>Eukaryota</taxon>
        <taxon>Metazoa</taxon>
        <taxon>Ecdysozoa</taxon>
        <taxon>Arthropoda</taxon>
        <taxon>Chelicerata</taxon>
        <taxon>Merostomata</taxon>
        <taxon>Xiphosura</taxon>
        <taxon>Limulidae</taxon>
        <taxon>Limulus</taxon>
    </lineage>
</organism>
<feature type="domain" description="PH" evidence="2">
    <location>
        <begin position="1210"/>
        <end position="1320"/>
    </location>
</feature>
<feature type="compositionally biased region" description="Polar residues" evidence="1">
    <location>
        <begin position="754"/>
        <end position="769"/>
    </location>
</feature>
<dbReference type="InterPro" id="IPR055251">
    <property type="entry name" value="SOS1_NGEF_PH"/>
</dbReference>
<protein>
    <submittedName>
        <fullName evidence="5">Uncharacterized protein LOC106463042 isoform X2</fullName>
    </submittedName>
</protein>
<dbReference type="RefSeq" id="XP_022246491.1">
    <property type="nucleotide sequence ID" value="XM_022390783.1"/>
</dbReference>
<dbReference type="Pfam" id="PF00621">
    <property type="entry name" value="RhoGEF"/>
    <property type="match status" value="1"/>
</dbReference>
<dbReference type="PROSITE" id="PS50003">
    <property type="entry name" value="PH_DOMAIN"/>
    <property type="match status" value="1"/>
</dbReference>
<dbReference type="Gene3D" id="1.20.900.10">
    <property type="entry name" value="Dbl homology (DH) domain"/>
    <property type="match status" value="1"/>
</dbReference>
<dbReference type="InterPro" id="IPR001849">
    <property type="entry name" value="PH_domain"/>
</dbReference>
<reference evidence="5" key="1">
    <citation type="submission" date="2025-08" db="UniProtKB">
        <authorList>
            <consortium name="RefSeq"/>
        </authorList>
    </citation>
    <scope>IDENTIFICATION</scope>
    <source>
        <tissue evidence="5">Muscle</tissue>
    </source>
</reference>
<dbReference type="InterPro" id="IPR052231">
    <property type="entry name" value="Rho_GEF_signaling-related"/>
</dbReference>
<dbReference type="PANTHER" id="PTHR45845:SF3">
    <property type="entry name" value="PURATROPHIN-1-LIKE, ISOFORM A"/>
    <property type="match status" value="1"/>
</dbReference>
<feature type="region of interest" description="Disordered" evidence="1">
    <location>
        <begin position="1376"/>
        <end position="1403"/>
    </location>
</feature>
<feature type="compositionally biased region" description="Acidic residues" evidence="1">
    <location>
        <begin position="1492"/>
        <end position="1502"/>
    </location>
</feature>
<dbReference type="InterPro" id="IPR011993">
    <property type="entry name" value="PH-like_dom_sf"/>
</dbReference>
<dbReference type="CDD" id="cd13242">
    <property type="entry name" value="PH_puratrophin-1"/>
    <property type="match status" value="1"/>
</dbReference>
<feature type="region of interest" description="Disordered" evidence="1">
    <location>
        <begin position="1437"/>
        <end position="1502"/>
    </location>
</feature>
<dbReference type="SUPFAM" id="SSF48065">
    <property type="entry name" value="DBL homology domain (DH-domain)"/>
    <property type="match status" value="1"/>
</dbReference>
<evidence type="ECO:0000256" key="1">
    <source>
        <dbReference type="SAM" id="MobiDB-lite"/>
    </source>
</evidence>
<dbReference type="PANTHER" id="PTHR45845">
    <property type="entry name" value="RHO GUANINE NUCLEOTIDE EXCHANGE FACTOR-RELATED"/>
    <property type="match status" value="1"/>
</dbReference>